<evidence type="ECO:0000313" key="12">
    <source>
        <dbReference type="EMBL" id="TYK30525.1"/>
    </source>
</evidence>
<evidence type="ECO:0000313" key="13">
    <source>
        <dbReference type="Proteomes" id="UP000321393"/>
    </source>
</evidence>
<dbReference type="PANTHER" id="PTHR22930:SF281">
    <property type="entry name" value="NUCLEASE"/>
    <property type="match status" value="1"/>
</dbReference>
<comment type="caution">
    <text evidence="11">The sequence shown here is derived from an EMBL/GenBank/DDBJ whole genome shotgun (WGS) entry which is preliminary data.</text>
</comment>
<dbReference type="Pfam" id="PF26138">
    <property type="entry name" value="DUF8040"/>
    <property type="match status" value="1"/>
</dbReference>
<evidence type="ECO:0000256" key="2">
    <source>
        <dbReference type="ARBA" id="ARBA00004123"/>
    </source>
</evidence>
<evidence type="ECO:0000256" key="5">
    <source>
        <dbReference type="ARBA" id="ARBA00022723"/>
    </source>
</evidence>
<feature type="domain" description="DDE Tnp4" evidence="9">
    <location>
        <begin position="77"/>
        <end position="147"/>
    </location>
</feature>
<evidence type="ECO:0000256" key="7">
    <source>
        <dbReference type="ARBA" id="ARBA00023242"/>
    </source>
</evidence>
<dbReference type="OrthoDB" id="1851308at2759"/>
<keyword evidence="5" id="KW-0479">Metal-binding</keyword>
<proteinExistence type="inferred from homology"/>
<evidence type="ECO:0000256" key="6">
    <source>
        <dbReference type="ARBA" id="ARBA00022801"/>
    </source>
</evidence>
<evidence type="ECO:0000256" key="4">
    <source>
        <dbReference type="ARBA" id="ARBA00022722"/>
    </source>
</evidence>
<keyword evidence="8" id="KW-0732">Signal</keyword>
<dbReference type="PANTHER" id="PTHR22930">
    <property type="match status" value="1"/>
</dbReference>
<dbReference type="AlphaFoldDB" id="A0A5A7TYD7"/>
<dbReference type="Proteomes" id="UP000321393">
    <property type="component" value="Unassembled WGS sequence"/>
</dbReference>
<organism evidence="11 13">
    <name type="scientific">Cucumis melo var. makuwa</name>
    <name type="common">Oriental melon</name>
    <dbReference type="NCBI Taxonomy" id="1194695"/>
    <lineage>
        <taxon>Eukaryota</taxon>
        <taxon>Viridiplantae</taxon>
        <taxon>Streptophyta</taxon>
        <taxon>Embryophyta</taxon>
        <taxon>Tracheophyta</taxon>
        <taxon>Spermatophyta</taxon>
        <taxon>Magnoliopsida</taxon>
        <taxon>eudicotyledons</taxon>
        <taxon>Gunneridae</taxon>
        <taxon>Pentapetalae</taxon>
        <taxon>rosids</taxon>
        <taxon>fabids</taxon>
        <taxon>Cucurbitales</taxon>
        <taxon>Cucurbitaceae</taxon>
        <taxon>Benincaseae</taxon>
        <taxon>Cucumis</taxon>
    </lineage>
</organism>
<comment type="similarity">
    <text evidence="3">Belongs to the HARBI1 family.</text>
</comment>
<keyword evidence="6" id="KW-0378">Hydrolase</keyword>
<dbReference type="Pfam" id="PF13359">
    <property type="entry name" value="DDE_Tnp_4"/>
    <property type="match status" value="1"/>
</dbReference>
<dbReference type="Proteomes" id="UP000321947">
    <property type="component" value="Unassembled WGS sequence"/>
</dbReference>
<feature type="domain" description="DUF8040" evidence="10">
    <location>
        <begin position="1"/>
        <end position="69"/>
    </location>
</feature>
<feature type="chain" id="PRO_5042722140" evidence="8">
    <location>
        <begin position="22"/>
        <end position="147"/>
    </location>
</feature>
<keyword evidence="7" id="KW-0539">Nucleus</keyword>
<dbReference type="InterPro" id="IPR045249">
    <property type="entry name" value="HARBI1-like"/>
</dbReference>
<sequence length="147" mass="17363">MDRRTFTILCHLLWTVTGLSSTEIVDVKEMVVMFLHVLAHDVKNRIIQRKFIRSSETVLRHFNLVLLAVDVLARPNGLQVPMGYYYLRDSGYPNAEGFFTPYRGQRYHLQEWRDTRNALTTGKEYFNMKHSSERNVIKRVFNLLKGR</sequence>
<evidence type="ECO:0000259" key="9">
    <source>
        <dbReference type="Pfam" id="PF13359"/>
    </source>
</evidence>
<accession>A0A5A7TYD7</accession>
<dbReference type="GO" id="GO:0046872">
    <property type="term" value="F:metal ion binding"/>
    <property type="evidence" value="ECO:0007669"/>
    <property type="project" value="UniProtKB-KW"/>
</dbReference>
<comment type="subcellular location">
    <subcellularLocation>
        <location evidence="2">Nucleus</location>
    </subcellularLocation>
</comment>
<dbReference type="InterPro" id="IPR027806">
    <property type="entry name" value="HARBI1_dom"/>
</dbReference>
<evidence type="ECO:0000256" key="8">
    <source>
        <dbReference type="SAM" id="SignalP"/>
    </source>
</evidence>
<dbReference type="EMBL" id="SSTE01014064">
    <property type="protein sequence ID" value="KAA0046361.1"/>
    <property type="molecule type" value="Genomic_DNA"/>
</dbReference>
<dbReference type="GO" id="GO:0004518">
    <property type="term" value="F:nuclease activity"/>
    <property type="evidence" value="ECO:0007669"/>
    <property type="project" value="UniProtKB-KW"/>
</dbReference>
<dbReference type="EMBL" id="SSTD01000604">
    <property type="protein sequence ID" value="TYK30525.1"/>
    <property type="molecule type" value="Genomic_DNA"/>
</dbReference>
<evidence type="ECO:0000259" key="10">
    <source>
        <dbReference type="Pfam" id="PF26138"/>
    </source>
</evidence>
<dbReference type="GO" id="GO:0016787">
    <property type="term" value="F:hydrolase activity"/>
    <property type="evidence" value="ECO:0007669"/>
    <property type="project" value="UniProtKB-KW"/>
</dbReference>
<protein>
    <submittedName>
        <fullName evidence="11 12">Nuclease HARBI1</fullName>
    </submittedName>
</protein>
<evidence type="ECO:0000256" key="3">
    <source>
        <dbReference type="ARBA" id="ARBA00006958"/>
    </source>
</evidence>
<reference evidence="13 14" key="1">
    <citation type="submission" date="2019-08" db="EMBL/GenBank/DDBJ databases">
        <title>Draft genome sequences of two oriental melons (Cucumis melo L. var makuwa).</title>
        <authorList>
            <person name="Kwon S.-Y."/>
        </authorList>
    </citation>
    <scope>NUCLEOTIDE SEQUENCE [LARGE SCALE GENOMIC DNA]</scope>
    <source>
        <strain evidence="14">cv. Chang Bougi</strain>
        <strain evidence="13">cv. SW 3</strain>
        <tissue evidence="11">Leaf</tissue>
    </source>
</reference>
<keyword evidence="4" id="KW-0540">Nuclease</keyword>
<gene>
    <name evidence="12" type="ORF">E5676_scaffold426G00710</name>
    <name evidence="11" type="ORF">E6C27_scaffold149G00730</name>
</gene>
<comment type="cofactor">
    <cofactor evidence="1">
        <name>a divalent metal cation</name>
        <dbReference type="ChEBI" id="CHEBI:60240"/>
    </cofactor>
</comment>
<dbReference type="GO" id="GO:0005634">
    <property type="term" value="C:nucleus"/>
    <property type="evidence" value="ECO:0007669"/>
    <property type="project" value="UniProtKB-SubCell"/>
</dbReference>
<name>A0A5A7TYD7_CUCMM</name>
<evidence type="ECO:0000313" key="11">
    <source>
        <dbReference type="EMBL" id="KAA0046361.1"/>
    </source>
</evidence>
<evidence type="ECO:0000256" key="1">
    <source>
        <dbReference type="ARBA" id="ARBA00001968"/>
    </source>
</evidence>
<feature type="signal peptide" evidence="8">
    <location>
        <begin position="1"/>
        <end position="21"/>
    </location>
</feature>
<dbReference type="STRING" id="1194695.A0A5A7TYD7"/>
<dbReference type="InterPro" id="IPR058353">
    <property type="entry name" value="DUF8040"/>
</dbReference>
<evidence type="ECO:0000313" key="14">
    <source>
        <dbReference type="Proteomes" id="UP000321947"/>
    </source>
</evidence>